<organism evidence="2 3">
    <name type="scientific">Chaetoceros tenuissimus</name>
    <dbReference type="NCBI Taxonomy" id="426638"/>
    <lineage>
        <taxon>Eukaryota</taxon>
        <taxon>Sar</taxon>
        <taxon>Stramenopiles</taxon>
        <taxon>Ochrophyta</taxon>
        <taxon>Bacillariophyta</taxon>
        <taxon>Coscinodiscophyceae</taxon>
        <taxon>Chaetocerotophycidae</taxon>
        <taxon>Chaetocerotales</taxon>
        <taxon>Chaetocerotaceae</taxon>
        <taxon>Chaetoceros</taxon>
    </lineage>
</organism>
<reference evidence="2 3" key="1">
    <citation type="journal article" date="2021" name="Sci. Rep.">
        <title>The genome of the diatom Chaetoceros tenuissimus carries an ancient integrated fragment of an extant virus.</title>
        <authorList>
            <person name="Hongo Y."/>
            <person name="Kimura K."/>
            <person name="Takaki Y."/>
            <person name="Yoshida Y."/>
            <person name="Baba S."/>
            <person name="Kobayashi G."/>
            <person name="Nagasaki K."/>
            <person name="Hano T."/>
            <person name="Tomaru Y."/>
        </authorList>
    </citation>
    <scope>NUCLEOTIDE SEQUENCE [LARGE SCALE GENOMIC DNA]</scope>
    <source>
        <strain evidence="2 3">NIES-3715</strain>
    </source>
</reference>
<proteinExistence type="predicted"/>
<feature type="compositionally biased region" description="Basic residues" evidence="1">
    <location>
        <begin position="1"/>
        <end position="11"/>
    </location>
</feature>
<sequence>MGKKSKRRNQKKSAEESNDDESDGMSDIEIDEAFVEFMLWSLSEDKADLTPQKFAKMNPHMTMKLAAGNDLSITRIMSEREDFLTKIEARIQNIEFGEGIKQLTTGIKFHNRKI</sequence>
<evidence type="ECO:0000256" key="1">
    <source>
        <dbReference type="SAM" id="MobiDB-lite"/>
    </source>
</evidence>
<feature type="compositionally biased region" description="Acidic residues" evidence="1">
    <location>
        <begin position="16"/>
        <end position="26"/>
    </location>
</feature>
<gene>
    <name evidence="2" type="ORF">CTEN210_04309</name>
</gene>
<evidence type="ECO:0000313" key="2">
    <source>
        <dbReference type="EMBL" id="GFH47833.1"/>
    </source>
</evidence>
<comment type="caution">
    <text evidence="2">The sequence shown here is derived from an EMBL/GenBank/DDBJ whole genome shotgun (WGS) entry which is preliminary data.</text>
</comment>
<protein>
    <submittedName>
        <fullName evidence="2">Uncharacterized protein</fullName>
    </submittedName>
</protein>
<name>A0AAD3CLL7_9STRA</name>
<dbReference type="EMBL" id="BLLK01000023">
    <property type="protein sequence ID" value="GFH47833.1"/>
    <property type="molecule type" value="Genomic_DNA"/>
</dbReference>
<dbReference type="AlphaFoldDB" id="A0AAD3CLL7"/>
<evidence type="ECO:0000313" key="3">
    <source>
        <dbReference type="Proteomes" id="UP001054902"/>
    </source>
</evidence>
<feature type="region of interest" description="Disordered" evidence="1">
    <location>
        <begin position="1"/>
        <end position="26"/>
    </location>
</feature>
<dbReference type="Proteomes" id="UP001054902">
    <property type="component" value="Unassembled WGS sequence"/>
</dbReference>
<keyword evidence="3" id="KW-1185">Reference proteome</keyword>
<accession>A0AAD3CLL7</accession>